<evidence type="ECO:0000256" key="3">
    <source>
        <dbReference type="ARBA" id="ARBA00022917"/>
    </source>
</evidence>
<feature type="compositionally biased region" description="Basic and acidic residues" evidence="5">
    <location>
        <begin position="481"/>
        <end position="510"/>
    </location>
</feature>
<proteinExistence type="predicted"/>
<evidence type="ECO:0000259" key="6">
    <source>
        <dbReference type="PROSITE" id="PS50862"/>
    </source>
</evidence>
<evidence type="ECO:0000256" key="4">
    <source>
        <dbReference type="ARBA" id="ARBA00023146"/>
    </source>
</evidence>
<feature type="domain" description="Aminoacyl-transfer RNA synthetases class-II family profile" evidence="6">
    <location>
        <begin position="116"/>
        <end position="376"/>
    </location>
</feature>
<keyword evidence="2" id="KW-0547">Nucleotide-binding</keyword>
<feature type="region of interest" description="Disordered" evidence="5">
    <location>
        <begin position="460"/>
        <end position="510"/>
    </location>
</feature>
<dbReference type="InterPro" id="IPR045864">
    <property type="entry name" value="aa-tRNA-synth_II/BPL/LPL"/>
</dbReference>
<protein>
    <recommendedName>
        <fullName evidence="6">Aminoacyl-transfer RNA synthetases class-II family profile domain-containing protein</fullName>
    </recommendedName>
</protein>
<evidence type="ECO:0000256" key="1">
    <source>
        <dbReference type="ARBA" id="ARBA00022490"/>
    </source>
</evidence>
<accession>A0A5N5ZQN8</accession>
<dbReference type="InterPro" id="IPR036621">
    <property type="entry name" value="Anticodon-bd_dom_sf"/>
</dbReference>
<organism evidence="7 8">
    <name type="scientific">Streptomyces mimosae</name>
    <dbReference type="NCBI Taxonomy" id="2586635"/>
    <lineage>
        <taxon>Bacteria</taxon>
        <taxon>Bacillati</taxon>
        <taxon>Actinomycetota</taxon>
        <taxon>Actinomycetes</taxon>
        <taxon>Kitasatosporales</taxon>
        <taxon>Streptomycetaceae</taxon>
        <taxon>Streptomyces</taxon>
    </lineage>
</organism>
<keyword evidence="2" id="KW-0067">ATP-binding</keyword>
<dbReference type="SUPFAM" id="SSF52954">
    <property type="entry name" value="Class II aaRS ABD-related"/>
    <property type="match status" value="1"/>
</dbReference>
<dbReference type="GO" id="GO:0005524">
    <property type="term" value="F:ATP binding"/>
    <property type="evidence" value="ECO:0007669"/>
    <property type="project" value="UniProtKB-KW"/>
</dbReference>
<dbReference type="InterPro" id="IPR002320">
    <property type="entry name" value="Thr-tRNA-ligase_IIa"/>
</dbReference>
<evidence type="ECO:0000256" key="2">
    <source>
        <dbReference type="ARBA" id="ARBA00022840"/>
    </source>
</evidence>
<dbReference type="InterPro" id="IPR006195">
    <property type="entry name" value="aa-tRNA-synth_II"/>
</dbReference>
<comment type="caution">
    <text evidence="7">The sequence shown here is derived from an EMBL/GenBank/DDBJ whole genome shotgun (WGS) entry which is preliminary data.</text>
</comment>
<dbReference type="InterPro" id="IPR004154">
    <property type="entry name" value="Anticodon-bd"/>
</dbReference>
<dbReference type="RefSeq" id="WP_139675092.1">
    <property type="nucleotide sequence ID" value="NZ_VDLY02000027.1"/>
</dbReference>
<dbReference type="PRINTS" id="PR01047">
    <property type="entry name" value="TRNASYNTHTHR"/>
</dbReference>
<keyword evidence="4" id="KW-0436">Ligase</keyword>
<dbReference type="Proteomes" id="UP000314251">
    <property type="component" value="Unassembled WGS sequence"/>
</dbReference>
<name>A0A5N5ZQN8_9ACTN</name>
<dbReference type="Pfam" id="PF03129">
    <property type="entry name" value="HGTP_anticodon"/>
    <property type="match status" value="1"/>
</dbReference>
<dbReference type="Gene3D" id="3.40.50.800">
    <property type="entry name" value="Anticodon-binding domain"/>
    <property type="match status" value="1"/>
</dbReference>
<reference evidence="7" key="1">
    <citation type="submission" date="2019-10" db="EMBL/GenBank/DDBJ databases">
        <title>Nonomuraea sp. nov., isolated from Phyllanthus amarus.</title>
        <authorList>
            <person name="Klykleung N."/>
            <person name="Tanasupawat S."/>
        </authorList>
    </citation>
    <scope>NUCLEOTIDE SEQUENCE [LARGE SCALE GENOMIC DNA]</scope>
    <source>
        <strain evidence="7">3MP-10</strain>
    </source>
</reference>
<dbReference type="GO" id="GO:0004829">
    <property type="term" value="F:threonine-tRNA ligase activity"/>
    <property type="evidence" value="ECO:0007669"/>
    <property type="project" value="InterPro"/>
</dbReference>
<keyword evidence="4" id="KW-0030">Aminoacyl-tRNA synthetase</keyword>
<dbReference type="PANTHER" id="PTHR11451">
    <property type="entry name" value="THREONINE-TRNA LIGASE"/>
    <property type="match status" value="1"/>
</dbReference>
<sequence length="510" mass="55098">MSPAPLAVEAPGGPGDWVVTPEGVAALAEVPAAGRPAALDRLVEQEIAGRRVEPTPPRVAELLAAFGFGWEPLTEPGHMRAFGHAALMLGQAKRHAAAEAGAALDALGLPRITLDGVRLVDADHPRMRAYTELTRGDGEVDLYGDEPYRIDGGSWVLRQTACFQKYALLTERTLADRALPVALFEISDSFRREPAEALRLAFRQRRFHLPEAHLHTADVAGAAELALPLHRRVLRVLGELDAKLVLLVNATHEFAAARPGFFTELVARADAPALVRIGAPGALCMDGVEVDVEYKVVDALGCPRELSTWQIDHRITASFGLRGDEGGRPATVHTVLTGGVERYVFLALDRIARREAAGERPRLPLWLTPVVARVVPADAAALGAAGGLADRLAAAGVRTELDDRDQPLARALAEADALLVPHVLRVGADGSVELRSRPHETFRACPPDAALAQLAAEVRREALPPPDRTAPRLTRHPLGRPGDRRENWGEHQRDEQRDDQQKGTRHGEPA</sequence>
<dbReference type="EMBL" id="VDLY02000027">
    <property type="protein sequence ID" value="KAB8158821.1"/>
    <property type="molecule type" value="Genomic_DNA"/>
</dbReference>
<dbReference type="PANTHER" id="PTHR11451:SF44">
    <property type="entry name" value="THREONINE--TRNA LIGASE, CHLOROPLASTIC_MITOCHONDRIAL 2"/>
    <property type="match status" value="1"/>
</dbReference>
<keyword evidence="1" id="KW-0963">Cytoplasm</keyword>
<evidence type="ECO:0000256" key="5">
    <source>
        <dbReference type="SAM" id="MobiDB-lite"/>
    </source>
</evidence>
<dbReference type="GO" id="GO:0006435">
    <property type="term" value="P:threonyl-tRNA aminoacylation"/>
    <property type="evidence" value="ECO:0007669"/>
    <property type="project" value="InterPro"/>
</dbReference>
<evidence type="ECO:0000313" key="8">
    <source>
        <dbReference type="Proteomes" id="UP000314251"/>
    </source>
</evidence>
<dbReference type="AlphaFoldDB" id="A0A5N5ZQN8"/>
<dbReference type="GO" id="GO:0005737">
    <property type="term" value="C:cytoplasm"/>
    <property type="evidence" value="ECO:0007669"/>
    <property type="project" value="InterPro"/>
</dbReference>
<evidence type="ECO:0000313" key="7">
    <source>
        <dbReference type="EMBL" id="KAB8158821.1"/>
    </source>
</evidence>
<gene>
    <name evidence="7" type="ORF">FH607_028945</name>
</gene>
<dbReference type="PROSITE" id="PS50862">
    <property type="entry name" value="AA_TRNA_LIGASE_II"/>
    <property type="match status" value="1"/>
</dbReference>
<dbReference type="SUPFAM" id="SSF55681">
    <property type="entry name" value="Class II aaRS and biotin synthetases"/>
    <property type="match status" value="1"/>
</dbReference>
<keyword evidence="8" id="KW-1185">Reference proteome</keyword>
<keyword evidence="3" id="KW-0648">Protein biosynthesis</keyword>
<dbReference type="Gene3D" id="3.30.930.10">
    <property type="entry name" value="Bira Bifunctional Protein, Domain 2"/>
    <property type="match status" value="1"/>
</dbReference>